<dbReference type="InterPro" id="IPR050345">
    <property type="entry name" value="Aliph_Amidase/BUP"/>
</dbReference>
<organism evidence="3 4">
    <name type="scientific">Stachybotrys chartarum (strain CBS 109288 / IBT 7711)</name>
    <name type="common">Toxic black mold</name>
    <name type="synonym">Stilbospora chartarum</name>
    <dbReference type="NCBI Taxonomy" id="1280523"/>
    <lineage>
        <taxon>Eukaryota</taxon>
        <taxon>Fungi</taxon>
        <taxon>Dikarya</taxon>
        <taxon>Ascomycota</taxon>
        <taxon>Pezizomycotina</taxon>
        <taxon>Sordariomycetes</taxon>
        <taxon>Hypocreomycetidae</taxon>
        <taxon>Hypocreales</taxon>
        <taxon>Stachybotryaceae</taxon>
        <taxon>Stachybotrys</taxon>
    </lineage>
</organism>
<dbReference type="HOGENOM" id="CLU_030130_2_0_1"/>
<dbReference type="PROSITE" id="PS50263">
    <property type="entry name" value="CN_HYDROLASE"/>
    <property type="match status" value="1"/>
</dbReference>
<reference evidence="3 4" key="1">
    <citation type="journal article" date="2014" name="BMC Genomics">
        <title>Comparative genome sequencing reveals chemotype-specific gene clusters in the toxigenic black mold Stachybotrys.</title>
        <authorList>
            <person name="Semeiks J."/>
            <person name="Borek D."/>
            <person name="Otwinowski Z."/>
            <person name="Grishin N.V."/>
        </authorList>
    </citation>
    <scope>NUCLEOTIDE SEQUENCE [LARGE SCALE GENOMIC DNA]</scope>
    <source>
        <strain evidence="4">CBS 109288 / IBT 7711</strain>
    </source>
</reference>
<evidence type="ECO:0000256" key="1">
    <source>
        <dbReference type="ARBA" id="ARBA00022801"/>
    </source>
</evidence>
<dbReference type="AlphaFoldDB" id="A0A084B6B1"/>
<accession>A0A084B6B1</accession>
<keyword evidence="4" id="KW-1185">Reference proteome</keyword>
<dbReference type="OrthoDB" id="412018at2759"/>
<evidence type="ECO:0000313" key="3">
    <source>
        <dbReference type="EMBL" id="KEY73090.1"/>
    </source>
</evidence>
<dbReference type="CDD" id="cd07197">
    <property type="entry name" value="nitrilase"/>
    <property type="match status" value="1"/>
</dbReference>
<dbReference type="InterPro" id="IPR036526">
    <property type="entry name" value="C-N_Hydrolase_sf"/>
</dbReference>
<evidence type="ECO:0000313" key="4">
    <source>
        <dbReference type="Proteomes" id="UP000028045"/>
    </source>
</evidence>
<dbReference type="GO" id="GO:0016811">
    <property type="term" value="F:hydrolase activity, acting on carbon-nitrogen (but not peptide) bonds, in linear amides"/>
    <property type="evidence" value="ECO:0007669"/>
    <property type="project" value="TreeGrafter"/>
</dbReference>
<dbReference type="Proteomes" id="UP000028045">
    <property type="component" value="Unassembled WGS sequence"/>
</dbReference>
<keyword evidence="1" id="KW-0378">Hydrolase</keyword>
<dbReference type="Gene3D" id="3.60.110.10">
    <property type="entry name" value="Carbon-nitrogen hydrolase"/>
    <property type="match status" value="1"/>
</dbReference>
<dbReference type="PANTHER" id="PTHR43674">
    <property type="entry name" value="NITRILASE C965.09-RELATED"/>
    <property type="match status" value="1"/>
</dbReference>
<evidence type="ECO:0000259" key="2">
    <source>
        <dbReference type="PROSITE" id="PS50263"/>
    </source>
</evidence>
<dbReference type="EMBL" id="KL647928">
    <property type="protein sequence ID" value="KEY73090.1"/>
    <property type="molecule type" value="Genomic_DNA"/>
</dbReference>
<name>A0A084B6B1_STACB</name>
<dbReference type="InterPro" id="IPR003010">
    <property type="entry name" value="C-N_Hydrolase"/>
</dbReference>
<dbReference type="PANTHER" id="PTHR43674:SF16">
    <property type="entry name" value="CARBON-NITROGEN FAMILY, PUTATIVE (AFU_ORTHOLOGUE AFUA_5G02350)-RELATED"/>
    <property type="match status" value="1"/>
</dbReference>
<sequence>MAPSYKVAVYQMNPISMQPNENYDKAASFIRDAAQQGAQLAVLPEYHLLGWVPDDPGYKAACSEWEKYLSAYLALAKEHNINIIPGTIIELHDAGTDTERLLNVAYFITNEGKIAGRYVKKNLWGTIERNYLQSSARDVHPVFETPLGKVGILICWDLGFPEGFRELISQGAKLIVIPAFWLLTDASEAGRDINPVAEQVFLDSVLTARCFENTCAIVFANVGGPQGQGYAGLSQICLPFAGPIARLGSLEGVIVADIDMHTVEEAEKCYQVRADLARADWHYDYRHDKSPNT</sequence>
<proteinExistence type="predicted"/>
<feature type="domain" description="CN hydrolase" evidence="2">
    <location>
        <begin position="5"/>
        <end position="260"/>
    </location>
</feature>
<gene>
    <name evidence="3" type="ORF">S7711_09588</name>
</gene>
<protein>
    <recommendedName>
        <fullName evidence="2">CN hydrolase domain-containing protein</fullName>
    </recommendedName>
</protein>
<dbReference type="Pfam" id="PF00795">
    <property type="entry name" value="CN_hydrolase"/>
    <property type="match status" value="1"/>
</dbReference>
<dbReference type="SUPFAM" id="SSF56317">
    <property type="entry name" value="Carbon-nitrogen hydrolase"/>
    <property type="match status" value="1"/>
</dbReference>